<sequence>MKFPSNLPTPSDIPAVKSLDDAVDAWCRDHRHPVADQFFYGVSSAADHSLLWNILVAARGVRRGNPSMVLRGAAVFGIESAITNGALKSLFNRARPEVESDEALPMGMRRPVTSSFPSGHATAAFTAAALLSQDSKHPALWYGIAGVVAGSRVYTRMHHASDVLAGAALGAVFGAIAIRVLPLSPKRR</sequence>
<protein>
    <submittedName>
        <fullName evidence="9">Unannotated protein</fullName>
    </submittedName>
</protein>
<evidence type="ECO:0000256" key="1">
    <source>
        <dbReference type="ARBA" id="ARBA00004651"/>
    </source>
</evidence>
<dbReference type="SUPFAM" id="SSF48317">
    <property type="entry name" value="Acid phosphatase/Vanadium-dependent haloperoxidase"/>
    <property type="match status" value="1"/>
</dbReference>
<name>A0A6J6X2E3_9ZZZZ</name>
<evidence type="ECO:0000256" key="2">
    <source>
        <dbReference type="ARBA" id="ARBA00022475"/>
    </source>
</evidence>
<keyword evidence="5 7" id="KW-1133">Transmembrane helix</keyword>
<dbReference type="EMBL" id="CAEZZU010000279">
    <property type="protein sequence ID" value="CAB4791541.1"/>
    <property type="molecule type" value="Genomic_DNA"/>
</dbReference>
<dbReference type="PANTHER" id="PTHR14969:SF62">
    <property type="entry name" value="DECAPRENYLPHOSPHORYL-5-PHOSPHORIBOSE PHOSPHATASE RV3807C-RELATED"/>
    <property type="match status" value="1"/>
</dbReference>
<accession>A0A6J6X2E3</accession>
<keyword evidence="3 7" id="KW-0812">Transmembrane</keyword>
<dbReference type="InterPro" id="IPR000326">
    <property type="entry name" value="PAP2/HPO"/>
</dbReference>
<evidence type="ECO:0000313" key="9">
    <source>
        <dbReference type="EMBL" id="CAB4791541.1"/>
    </source>
</evidence>
<keyword evidence="2" id="KW-1003">Cell membrane</keyword>
<dbReference type="SMART" id="SM00014">
    <property type="entry name" value="acidPPc"/>
    <property type="match status" value="1"/>
</dbReference>
<dbReference type="AlphaFoldDB" id="A0A6J6X2E3"/>
<dbReference type="PANTHER" id="PTHR14969">
    <property type="entry name" value="SPHINGOSINE-1-PHOSPHATE PHOSPHOHYDROLASE"/>
    <property type="match status" value="1"/>
</dbReference>
<feature type="transmembrane region" description="Helical" evidence="7">
    <location>
        <begin position="163"/>
        <end position="181"/>
    </location>
</feature>
<keyword evidence="6 7" id="KW-0472">Membrane</keyword>
<dbReference type="GO" id="GO:0005886">
    <property type="term" value="C:plasma membrane"/>
    <property type="evidence" value="ECO:0007669"/>
    <property type="project" value="UniProtKB-SubCell"/>
</dbReference>
<keyword evidence="4" id="KW-0378">Hydrolase</keyword>
<dbReference type="GO" id="GO:0016787">
    <property type="term" value="F:hydrolase activity"/>
    <property type="evidence" value="ECO:0007669"/>
    <property type="project" value="UniProtKB-KW"/>
</dbReference>
<gene>
    <name evidence="9" type="ORF">UFOPK2925_01509</name>
</gene>
<feature type="domain" description="Phosphatidic acid phosphatase type 2/haloperoxidase" evidence="8">
    <location>
        <begin position="69"/>
        <end position="178"/>
    </location>
</feature>
<reference evidence="9" key="1">
    <citation type="submission" date="2020-05" db="EMBL/GenBank/DDBJ databases">
        <authorList>
            <person name="Chiriac C."/>
            <person name="Salcher M."/>
            <person name="Ghai R."/>
            <person name="Kavagutti S V."/>
        </authorList>
    </citation>
    <scope>NUCLEOTIDE SEQUENCE</scope>
</reference>
<proteinExistence type="predicted"/>
<evidence type="ECO:0000256" key="4">
    <source>
        <dbReference type="ARBA" id="ARBA00022801"/>
    </source>
</evidence>
<comment type="subcellular location">
    <subcellularLocation>
        <location evidence="1">Cell membrane</location>
        <topology evidence="1">Multi-pass membrane protein</topology>
    </subcellularLocation>
</comment>
<evidence type="ECO:0000256" key="7">
    <source>
        <dbReference type="SAM" id="Phobius"/>
    </source>
</evidence>
<dbReference type="InterPro" id="IPR036938">
    <property type="entry name" value="PAP2/HPO_sf"/>
</dbReference>
<evidence type="ECO:0000256" key="6">
    <source>
        <dbReference type="ARBA" id="ARBA00023136"/>
    </source>
</evidence>
<evidence type="ECO:0000256" key="5">
    <source>
        <dbReference type="ARBA" id="ARBA00022989"/>
    </source>
</evidence>
<evidence type="ECO:0000256" key="3">
    <source>
        <dbReference type="ARBA" id="ARBA00022692"/>
    </source>
</evidence>
<evidence type="ECO:0000259" key="8">
    <source>
        <dbReference type="SMART" id="SM00014"/>
    </source>
</evidence>
<dbReference type="Gene3D" id="1.20.144.10">
    <property type="entry name" value="Phosphatidic acid phosphatase type 2/haloperoxidase"/>
    <property type="match status" value="1"/>
</dbReference>
<dbReference type="Pfam" id="PF01569">
    <property type="entry name" value="PAP2"/>
    <property type="match status" value="1"/>
</dbReference>
<organism evidence="9">
    <name type="scientific">freshwater metagenome</name>
    <dbReference type="NCBI Taxonomy" id="449393"/>
    <lineage>
        <taxon>unclassified sequences</taxon>
        <taxon>metagenomes</taxon>
        <taxon>ecological metagenomes</taxon>
    </lineage>
</organism>